<feature type="compositionally biased region" description="Basic and acidic residues" evidence="1">
    <location>
        <begin position="98"/>
        <end position="113"/>
    </location>
</feature>
<organism evidence="3">
    <name type="scientific">Micromonas pusilla (strain CCMP1545)</name>
    <name type="common">Picoplanktonic green alga</name>
    <dbReference type="NCBI Taxonomy" id="564608"/>
    <lineage>
        <taxon>Eukaryota</taxon>
        <taxon>Viridiplantae</taxon>
        <taxon>Chlorophyta</taxon>
        <taxon>Mamiellophyceae</taxon>
        <taxon>Mamiellales</taxon>
        <taxon>Mamiellaceae</taxon>
        <taxon>Micromonas</taxon>
    </lineage>
</organism>
<dbReference type="Proteomes" id="UP000001876">
    <property type="component" value="Unassembled WGS sequence"/>
</dbReference>
<dbReference type="EMBL" id="GG663737">
    <property type="protein sequence ID" value="EEH58533.1"/>
    <property type="molecule type" value="Genomic_DNA"/>
</dbReference>
<accession>C1MM81</accession>
<protein>
    <submittedName>
        <fullName evidence="2">Predicted protein</fullName>
    </submittedName>
</protein>
<dbReference type="RefSeq" id="XP_003056888.1">
    <property type="nucleotide sequence ID" value="XM_003056842.1"/>
</dbReference>
<dbReference type="GeneID" id="9682793"/>
<reference evidence="2 3" key="1">
    <citation type="journal article" date="2009" name="Science">
        <title>Green evolution and dynamic adaptations revealed by genomes of the marine picoeukaryotes Micromonas.</title>
        <authorList>
            <person name="Worden A.Z."/>
            <person name="Lee J.H."/>
            <person name="Mock T."/>
            <person name="Rouze P."/>
            <person name="Simmons M.P."/>
            <person name="Aerts A.L."/>
            <person name="Allen A.E."/>
            <person name="Cuvelier M.L."/>
            <person name="Derelle E."/>
            <person name="Everett M.V."/>
            <person name="Foulon E."/>
            <person name="Grimwood J."/>
            <person name="Gundlach H."/>
            <person name="Henrissat B."/>
            <person name="Napoli C."/>
            <person name="McDonald S.M."/>
            <person name="Parker M.S."/>
            <person name="Rombauts S."/>
            <person name="Salamov A."/>
            <person name="Von Dassow P."/>
            <person name="Badger J.H."/>
            <person name="Coutinho P.M."/>
            <person name="Demir E."/>
            <person name="Dubchak I."/>
            <person name="Gentemann C."/>
            <person name="Eikrem W."/>
            <person name="Gready J.E."/>
            <person name="John U."/>
            <person name="Lanier W."/>
            <person name="Lindquist E.A."/>
            <person name="Lucas S."/>
            <person name="Mayer K.F."/>
            <person name="Moreau H."/>
            <person name="Not F."/>
            <person name="Otillar R."/>
            <person name="Panaud O."/>
            <person name="Pangilinan J."/>
            <person name="Paulsen I."/>
            <person name="Piegu B."/>
            <person name="Poliakov A."/>
            <person name="Robbens S."/>
            <person name="Schmutz J."/>
            <person name="Toulza E."/>
            <person name="Wyss T."/>
            <person name="Zelensky A."/>
            <person name="Zhou K."/>
            <person name="Armbrust E.V."/>
            <person name="Bhattacharya D."/>
            <person name="Goodenough U.W."/>
            <person name="Van de Peer Y."/>
            <person name="Grigoriev I.V."/>
        </authorList>
    </citation>
    <scope>NUCLEOTIDE SEQUENCE [LARGE SCALE GENOMIC DNA]</scope>
    <source>
        <strain evidence="2 3">CCMP1545</strain>
    </source>
</reference>
<proteinExistence type="predicted"/>
<feature type="region of interest" description="Disordered" evidence="1">
    <location>
        <begin position="1"/>
        <end position="20"/>
    </location>
</feature>
<feature type="region of interest" description="Disordered" evidence="1">
    <location>
        <begin position="94"/>
        <end position="142"/>
    </location>
</feature>
<evidence type="ECO:0000256" key="1">
    <source>
        <dbReference type="SAM" id="MobiDB-lite"/>
    </source>
</evidence>
<evidence type="ECO:0000313" key="2">
    <source>
        <dbReference type="EMBL" id="EEH58533.1"/>
    </source>
</evidence>
<keyword evidence="3" id="KW-1185">Reference proteome</keyword>
<name>C1MM81_MICPC</name>
<evidence type="ECO:0000313" key="3">
    <source>
        <dbReference type="Proteomes" id="UP000001876"/>
    </source>
</evidence>
<gene>
    <name evidence="2" type="ORF">MICPUCDRAFT_62405</name>
</gene>
<dbReference type="KEGG" id="mpp:MICPUCDRAFT_62405"/>
<dbReference type="AlphaFoldDB" id="C1MM81"/>
<sequence length="142" mass="15097">MEARGDASRGDPLADAEEGGDVWKALDGIFADMDARGPGSGGEEHDALADTVEALRGLLDMHAQLRSKSLALAAKRVEIVRERDAALDRLARLTAAGERGRRDRADANGRAEPEAISGSHRAEGKRPRSPPPRGRRPGTSPT</sequence>